<name>A0AAE3DSC2_9FIRM</name>
<protein>
    <submittedName>
        <fullName evidence="2">GNAT family N-acetyltransferase</fullName>
    </submittedName>
</protein>
<gene>
    <name evidence="2" type="ORF">LKD71_07560</name>
</gene>
<accession>A0AAE3DSC2</accession>
<dbReference type="RefSeq" id="WP_227615028.1">
    <property type="nucleotide sequence ID" value="NZ_JAJEPR010000010.1"/>
</dbReference>
<evidence type="ECO:0000259" key="1">
    <source>
        <dbReference type="PROSITE" id="PS51186"/>
    </source>
</evidence>
<dbReference type="InterPro" id="IPR016181">
    <property type="entry name" value="Acyl_CoA_acyltransferase"/>
</dbReference>
<evidence type="ECO:0000313" key="3">
    <source>
        <dbReference type="Proteomes" id="UP001197875"/>
    </source>
</evidence>
<dbReference type="CDD" id="cd04301">
    <property type="entry name" value="NAT_SF"/>
    <property type="match status" value="1"/>
</dbReference>
<dbReference type="Proteomes" id="UP001197875">
    <property type="component" value="Unassembled WGS sequence"/>
</dbReference>
<sequence>MREKQRAKRAPGTLIRSLRGGLPGYTIVEGSEENAEDIQKLMAGNEEYFRLVKEKLPTLEGARESYTILPPNTSREQKIFAVFYKKGKCTAVLDFIQGYPKESVGFIGLFMLAADCQGKGIGKKMFRHIREAAEKAGLEKLRLGCYAANEPGRIFWEKQGFQLAEIQKKDGQKLLVLELALKNRNTALH</sequence>
<organism evidence="2 3">
    <name type="scientific">Fusicatenibacter faecihominis</name>
    <dbReference type="NCBI Taxonomy" id="2881276"/>
    <lineage>
        <taxon>Bacteria</taxon>
        <taxon>Bacillati</taxon>
        <taxon>Bacillota</taxon>
        <taxon>Clostridia</taxon>
        <taxon>Lachnospirales</taxon>
        <taxon>Lachnospiraceae</taxon>
        <taxon>Fusicatenibacter</taxon>
    </lineage>
</organism>
<keyword evidence="3" id="KW-1185">Reference proteome</keyword>
<proteinExistence type="predicted"/>
<evidence type="ECO:0000313" key="2">
    <source>
        <dbReference type="EMBL" id="MCC2189661.1"/>
    </source>
</evidence>
<reference evidence="2 3" key="1">
    <citation type="submission" date="2021-10" db="EMBL/GenBank/DDBJ databases">
        <title>Anaerobic single-cell dispensing facilitates the cultivation of human gut bacteria.</title>
        <authorList>
            <person name="Afrizal A."/>
        </authorList>
    </citation>
    <scope>NUCLEOTIDE SEQUENCE [LARGE SCALE GENOMIC DNA]</scope>
    <source>
        <strain evidence="2 3">CLA-AA-H277</strain>
    </source>
</reference>
<dbReference type="PROSITE" id="PS51186">
    <property type="entry name" value="GNAT"/>
    <property type="match status" value="1"/>
</dbReference>
<dbReference type="EMBL" id="JAJEPR010000010">
    <property type="protein sequence ID" value="MCC2189661.1"/>
    <property type="molecule type" value="Genomic_DNA"/>
</dbReference>
<dbReference type="SUPFAM" id="SSF55729">
    <property type="entry name" value="Acyl-CoA N-acyltransferases (Nat)"/>
    <property type="match status" value="1"/>
</dbReference>
<dbReference type="Gene3D" id="3.40.630.30">
    <property type="match status" value="1"/>
</dbReference>
<dbReference type="GO" id="GO:0016747">
    <property type="term" value="F:acyltransferase activity, transferring groups other than amino-acyl groups"/>
    <property type="evidence" value="ECO:0007669"/>
    <property type="project" value="InterPro"/>
</dbReference>
<dbReference type="AlphaFoldDB" id="A0AAE3DSC2"/>
<comment type="caution">
    <text evidence="2">The sequence shown here is derived from an EMBL/GenBank/DDBJ whole genome shotgun (WGS) entry which is preliminary data.</text>
</comment>
<dbReference type="InterPro" id="IPR000182">
    <property type="entry name" value="GNAT_dom"/>
</dbReference>
<feature type="domain" description="N-acetyltransferase" evidence="1">
    <location>
        <begin position="28"/>
        <end position="182"/>
    </location>
</feature>
<dbReference type="Pfam" id="PF00583">
    <property type="entry name" value="Acetyltransf_1"/>
    <property type="match status" value="1"/>
</dbReference>